<dbReference type="PRINTS" id="PR00039">
    <property type="entry name" value="HTHLYSR"/>
</dbReference>
<dbReference type="PANTHER" id="PTHR30346">
    <property type="entry name" value="TRANSCRIPTIONAL DUAL REGULATOR HCAR-RELATED"/>
    <property type="match status" value="1"/>
</dbReference>
<evidence type="ECO:0000313" key="8">
    <source>
        <dbReference type="Proteomes" id="UP000013750"/>
    </source>
</evidence>
<dbReference type="eggNOG" id="COG0583">
    <property type="taxonomic scope" value="Bacteria"/>
</dbReference>
<dbReference type="InterPro" id="IPR000847">
    <property type="entry name" value="LysR_HTH_N"/>
</dbReference>
<evidence type="ECO:0000256" key="1">
    <source>
        <dbReference type="ARBA" id="ARBA00009437"/>
    </source>
</evidence>
<proteinExistence type="inferred from homology"/>
<dbReference type="EMBL" id="ASWH01000001">
    <property type="protein sequence ID" value="EOW80775.1"/>
    <property type="molecule type" value="Genomic_DNA"/>
</dbReference>
<dbReference type="Proteomes" id="UP000013750">
    <property type="component" value="Unassembled WGS sequence"/>
</dbReference>
<comment type="similarity">
    <text evidence="1">Belongs to the LysR transcriptional regulatory family.</text>
</comment>
<accession>R2V8A5</accession>
<dbReference type="Pfam" id="PF00126">
    <property type="entry name" value="HTH_1"/>
    <property type="match status" value="1"/>
</dbReference>
<dbReference type="InterPro" id="IPR036390">
    <property type="entry name" value="WH_DNA-bd_sf"/>
</dbReference>
<dbReference type="RefSeq" id="WP_010782231.1">
    <property type="nucleotide sequence ID" value="NZ_ASWH01000001.1"/>
</dbReference>
<evidence type="ECO:0000259" key="5">
    <source>
        <dbReference type="PROSITE" id="PS50931"/>
    </source>
</evidence>
<evidence type="ECO:0000313" key="7">
    <source>
        <dbReference type="EMBL" id="EOW80775.1"/>
    </source>
</evidence>
<evidence type="ECO:0000313" key="9">
    <source>
        <dbReference type="Proteomes" id="UP000014160"/>
    </source>
</evidence>
<dbReference type="AlphaFoldDB" id="R2V8A5"/>
<dbReference type="SUPFAM" id="SSF53850">
    <property type="entry name" value="Periplasmic binding protein-like II"/>
    <property type="match status" value="1"/>
</dbReference>
<dbReference type="InterPro" id="IPR005119">
    <property type="entry name" value="LysR_subst-bd"/>
</dbReference>
<comment type="caution">
    <text evidence="6">The sequence shown here is derived from an EMBL/GenBank/DDBJ whole genome shotgun (WGS) entry which is preliminary data.</text>
</comment>
<keyword evidence="2" id="KW-0805">Transcription regulation</keyword>
<evidence type="ECO:0000256" key="2">
    <source>
        <dbReference type="ARBA" id="ARBA00023015"/>
    </source>
</evidence>
<dbReference type="PATRIC" id="fig|1158614.3.peg.3897"/>
<dbReference type="GO" id="GO:0032993">
    <property type="term" value="C:protein-DNA complex"/>
    <property type="evidence" value="ECO:0007669"/>
    <property type="project" value="TreeGrafter"/>
</dbReference>
<feature type="domain" description="HTH lysR-type" evidence="5">
    <location>
        <begin position="1"/>
        <end position="58"/>
    </location>
</feature>
<protein>
    <recommendedName>
        <fullName evidence="5">HTH lysR-type domain-containing protein</fullName>
    </recommendedName>
</protein>
<dbReference type="Proteomes" id="UP000014160">
    <property type="component" value="Unassembled WGS sequence"/>
</dbReference>
<evidence type="ECO:0000313" key="6">
    <source>
        <dbReference type="EMBL" id="EOI53950.1"/>
    </source>
</evidence>
<dbReference type="PROSITE" id="PS50931">
    <property type="entry name" value="HTH_LYSR"/>
    <property type="match status" value="1"/>
</dbReference>
<sequence>MELRQIRYFVVLAEELHFGRAASKIPIAQSALSQQIKKLEEELNGQLFYRDTHQVLLTEVGEIFLKQATSILTAVHEAEAAVEQAISGEHGTLRIGFVEAALWDILPTLIHSYKQKYPHVDIIPHQMTTAMQLDALIQDQIQLGIVGSQRPDPAIQYHLVREERCLLALPPTHPLIKKGTIAIHDLVNEPFVAIRREAGAFYFDQFIQTCMANGFSPTIALTADNMQSLLAFVAAGMGIALIHESSKNSHSDLCYREVEGNIPTLYNLFFAWKHQNPANALTHFLNEALPLFPNKPNAT</sequence>
<dbReference type="SUPFAM" id="SSF46785">
    <property type="entry name" value="Winged helix' DNA-binding domain"/>
    <property type="match status" value="1"/>
</dbReference>
<name>R2V8A5_9ENTE</name>
<dbReference type="Gene3D" id="1.10.10.10">
    <property type="entry name" value="Winged helix-like DNA-binding domain superfamily/Winged helix DNA-binding domain"/>
    <property type="match status" value="1"/>
</dbReference>
<keyword evidence="4" id="KW-0804">Transcription</keyword>
<reference evidence="7 9" key="2">
    <citation type="submission" date="2013-03" db="EMBL/GenBank/DDBJ databases">
        <title>The Genome Sequence of Enterococcus gilvus ATCC BAA-350 (PacBio/Illumina hybrid assembly).</title>
        <authorList>
            <consortium name="The Broad Institute Genomics Platform"/>
            <consortium name="The Broad Institute Genome Sequencing Center for Infectious Disease"/>
            <person name="Earl A."/>
            <person name="Russ C."/>
            <person name="Gilmore M."/>
            <person name="Surin D."/>
            <person name="Walker B."/>
            <person name="Young S."/>
            <person name="Zeng Q."/>
            <person name="Gargeya S."/>
            <person name="Fitzgerald M."/>
            <person name="Haas B."/>
            <person name="Abouelleil A."/>
            <person name="Allen A.W."/>
            <person name="Alvarado L."/>
            <person name="Arachchi H.M."/>
            <person name="Berlin A.M."/>
            <person name="Chapman S.B."/>
            <person name="Gainer-Dewar J."/>
            <person name="Goldberg J."/>
            <person name="Griggs A."/>
            <person name="Gujja S."/>
            <person name="Hansen M."/>
            <person name="Howarth C."/>
            <person name="Imamovic A."/>
            <person name="Ireland A."/>
            <person name="Larimer J."/>
            <person name="McCowan C."/>
            <person name="Murphy C."/>
            <person name="Pearson M."/>
            <person name="Poon T.W."/>
            <person name="Priest M."/>
            <person name="Roberts A."/>
            <person name="Saif S."/>
            <person name="Shea T."/>
            <person name="Sisk P."/>
            <person name="Sykes S."/>
            <person name="Wortman J."/>
            <person name="Nusbaum C."/>
            <person name="Birren B."/>
        </authorList>
    </citation>
    <scope>NUCLEOTIDE SEQUENCE [LARGE SCALE GENOMIC DNA]</scope>
    <source>
        <strain evidence="7 9">ATCC BAA-350</strain>
    </source>
</reference>
<dbReference type="EMBL" id="AJDQ01000012">
    <property type="protein sequence ID" value="EOI53950.1"/>
    <property type="molecule type" value="Genomic_DNA"/>
</dbReference>
<evidence type="ECO:0000256" key="4">
    <source>
        <dbReference type="ARBA" id="ARBA00023163"/>
    </source>
</evidence>
<reference evidence="6 8" key="1">
    <citation type="submission" date="2013-02" db="EMBL/GenBank/DDBJ databases">
        <title>The Genome Sequence of Enterococcus gilvus ATCC BAA-350.</title>
        <authorList>
            <consortium name="The Broad Institute Genome Sequencing Platform"/>
            <consortium name="The Broad Institute Genome Sequencing Center for Infectious Disease"/>
            <person name="Earl A.M."/>
            <person name="Gilmore M.S."/>
            <person name="Lebreton F."/>
            <person name="Walker B."/>
            <person name="Young S.K."/>
            <person name="Zeng Q."/>
            <person name="Gargeya S."/>
            <person name="Fitzgerald M."/>
            <person name="Haas B."/>
            <person name="Abouelleil A."/>
            <person name="Alvarado L."/>
            <person name="Arachchi H.M."/>
            <person name="Berlin A.M."/>
            <person name="Chapman S.B."/>
            <person name="Dewar J."/>
            <person name="Goldberg J."/>
            <person name="Griggs A."/>
            <person name="Gujja S."/>
            <person name="Hansen M."/>
            <person name="Howarth C."/>
            <person name="Imamovic A."/>
            <person name="Larimer J."/>
            <person name="McCowan C."/>
            <person name="Murphy C."/>
            <person name="Neiman D."/>
            <person name="Pearson M."/>
            <person name="Priest M."/>
            <person name="Roberts A."/>
            <person name="Saif S."/>
            <person name="Shea T."/>
            <person name="Sisk P."/>
            <person name="Sykes S."/>
            <person name="Wortman J."/>
            <person name="Nusbaum C."/>
            <person name="Birren B."/>
        </authorList>
    </citation>
    <scope>NUCLEOTIDE SEQUENCE [LARGE SCALE GENOMIC DNA]</scope>
    <source>
        <strain evidence="6 8">ATCC BAA-350</strain>
    </source>
</reference>
<organism evidence="6 8">
    <name type="scientific">Enterococcus gilvus ATCC BAA-350</name>
    <dbReference type="NCBI Taxonomy" id="1158614"/>
    <lineage>
        <taxon>Bacteria</taxon>
        <taxon>Bacillati</taxon>
        <taxon>Bacillota</taxon>
        <taxon>Bacilli</taxon>
        <taxon>Lactobacillales</taxon>
        <taxon>Enterococcaceae</taxon>
        <taxon>Enterococcus</taxon>
    </lineage>
</organism>
<dbReference type="Gene3D" id="3.40.190.10">
    <property type="entry name" value="Periplasmic binding protein-like II"/>
    <property type="match status" value="2"/>
</dbReference>
<dbReference type="CDD" id="cd08414">
    <property type="entry name" value="PBP2_LTTR_aromatics_like"/>
    <property type="match status" value="1"/>
</dbReference>
<dbReference type="GO" id="GO:0003677">
    <property type="term" value="F:DNA binding"/>
    <property type="evidence" value="ECO:0007669"/>
    <property type="project" value="UniProtKB-KW"/>
</dbReference>
<dbReference type="FunFam" id="1.10.10.10:FF:000001">
    <property type="entry name" value="LysR family transcriptional regulator"/>
    <property type="match status" value="1"/>
</dbReference>
<evidence type="ECO:0000256" key="3">
    <source>
        <dbReference type="ARBA" id="ARBA00023125"/>
    </source>
</evidence>
<dbReference type="GO" id="GO:0003700">
    <property type="term" value="F:DNA-binding transcription factor activity"/>
    <property type="evidence" value="ECO:0007669"/>
    <property type="project" value="InterPro"/>
</dbReference>
<gene>
    <name evidence="7" type="ORF">I592_00059</name>
    <name evidence="6" type="ORF">UKC_03903</name>
</gene>
<dbReference type="HOGENOM" id="CLU_039613_6_4_9"/>
<keyword evidence="3" id="KW-0238">DNA-binding</keyword>
<dbReference type="InterPro" id="IPR036388">
    <property type="entry name" value="WH-like_DNA-bd_sf"/>
</dbReference>
<keyword evidence="9" id="KW-1185">Reference proteome</keyword>
<dbReference type="OrthoDB" id="119203at2"/>
<dbReference type="PANTHER" id="PTHR30346:SF0">
    <property type="entry name" value="HCA OPERON TRANSCRIPTIONAL ACTIVATOR HCAR"/>
    <property type="match status" value="1"/>
</dbReference>
<dbReference type="Pfam" id="PF03466">
    <property type="entry name" value="LysR_substrate"/>
    <property type="match status" value="1"/>
</dbReference>